<dbReference type="GO" id="GO:0022857">
    <property type="term" value="F:transmembrane transporter activity"/>
    <property type="evidence" value="ECO:0007669"/>
    <property type="project" value="InterPro"/>
</dbReference>
<sequence length="89" mass="9528">MADLEGRRPALLVIFRVYLAANVGLACQQRYTALLVLRALHSLRYLASVAVGFGIVAGVALPAERGASRDVGYGWSLTLHSHVSVPLVI</sequence>
<proteinExistence type="predicted"/>
<dbReference type="Gene3D" id="1.20.1720.10">
    <property type="entry name" value="Multidrug resistance protein D"/>
    <property type="match status" value="1"/>
</dbReference>
<dbReference type="PROSITE" id="PS50850">
    <property type="entry name" value="MFS"/>
    <property type="match status" value="1"/>
</dbReference>
<dbReference type="Proteomes" id="UP000070501">
    <property type="component" value="Unassembled WGS sequence"/>
</dbReference>
<dbReference type="GO" id="GO:0016020">
    <property type="term" value="C:membrane"/>
    <property type="evidence" value="ECO:0007669"/>
    <property type="project" value="UniProtKB-SubCell"/>
</dbReference>
<gene>
    <name evidence="4" type="ORF">Micbo1qcDRAFT_167586</name>
</gene>
<dbReference type="PROSITE" id="PS51257">
    <property type="entry name" value="PROKAR_LIPOPROTEIN"/>
    <property type="match status" value="1"/>
</dbReference>
<organism evidence="4 5">
    <name type="scientific">Microdochium bolleyi</name>
    <dbReference type="NCBI Taxonomy" id="196109"/>
    <lineage>
        <taxon>Eukaryota</taxon>
        <taxon>Fungi</taxon>
        <taxon>Dikarya</taxon>
        <taxon>Ascomycota</taxon>
        <taxon>Pezizomycotina</taxon>
        <taxon>Sordariomycetes</taxon>
        <taxon>Xylariomycetidae</taxon>
        <taxon>Xylariales</taxon>
        <taxon>Microdochiaceae</taxon>
        <taxon>Microdochium</taxon>
    </lineage>
</organism>
<feature type="transmembrane region" description="Helical" evidence="2">
    <location>
        <begin position="42"/>
        <end position="61"/>
    </location>
</feature>
<evidence type="ECO:0000256" key="1">
    <source>
        <dbReference type="ARBA" id="ARBA00004141"/>
    </source>
</evidence>
<accession>A0A136IR81</accession>
<dbReference type="OrthoDB" id="440553at2759"/>
<protein>
    <recommendedName>
        <fullName evidence="3">Major facilitator superfamily (MFS) profile domain-containing protein</fullName>
    </recommendedName>
</protein>
<keyword evidence="5" id="KW-1185">Reference proteome</keyword>
<keyword evidence="2" id="KW-0812">Transmembrane</keyword>
<evidence type="ECO:0000313" key="4">
    <source>
        <dbReference type="EMBL" id="KXJ87209.1"/>
    </source>
</evidence>
<reference evidence="5" key="1">
    <citation type="submission" date="2016-02" db="EMBL/GenBank/DDBJ databases">
        <title>Draft genome sequence of Microdochium bolleyi, a fungal endophyte of beachgrass.</title>
        <authorList>
            <consortium name="DOE Joint Genome Institute"/>
            <person name="David A.S."/>
            <person name="May G."/>
            <person name="Haridas S."/>
            <person name="Lim J."/>
            <person name="Wang M."/>
            <person name="Labutti K."/>
            <person name="Lipzen A."/>
            <person name="Barry K."/>
            <person name="Grigoriev I.V."/>
        </authorList>
    </citation>
    <scope>NUCLEOTIDE SEQUENCE [LARGE SCALE GENOMIC DNA]</scope>
    <source>
        <strain evidence="5">J235TASD1</strain>
    </source>
</reference>
<keyword evidence="2" id="KW-0472">Membrane</keyword>
<keyword evidence="2" id="KW-1133">Transmembrane helix</keyword>
<evidence type="ECO:0000259" key="3">
    <source>
        <dbReference type="PROSITE" id="PS50850"/>
    </source>
</evidence>
<evidence type="ECO:0000256" key="2">
    <source>
        <dbReference type="SAM" id="Phobius"/>
    </source>
</evidence>
<dbReference type="InterPro" id="IPR020846">
    <property type="entry name" value="MFS_dom"/>
</dbReference>
<dbReference type="AlphaFoldDB" id="A0A136IR81"/>
<dbReference type="EMBL" id="KQ964263">
    <property type="protein sequence ID" value="KXJ87209.1"/>
    <property type="molecule type" value="Genomic_DNA"/>
</dbReference>
<evidence type="ECO:0000313" key="5">
    <source>
        <dbReference type="Proteomes" id="UP000070501"/>
    </source>
</evidence>
<feature type="domain" description="Major facilitator superfamily (MFS) profile" evidence="3">
    <location>
        <begin position="1"/>
        <end position="89"/>
    </location>
</feature>
<comment type="subcellular location">
    <subcellularLocation>
        <location evidence="1">Membrane</location>
        <topology evidence="1">Multi-pass membrane protein</topology>
    </subcellularLocation>
</comment>
<name>A0A136IR81_9PEZI</name>
<dbReference type="InParanoid" id="A0A136IR81"/>